<accession>A0A914RRD6</accession>
<sequence length="79" mass="8938">MIKCGKLPSFICNIRCEEPNTFDVLFEEADELIPGTFFRQQSAYPDEEKLESGCHSSPLNECRKSGKAISENTFAYRGL</sequence>
<name>A0A914RRD6_PAREQ</name>
<evidence type="ECO:0000313" key="2">
    <source>
        <dbReference type="WBParaSite" id="PEQ_0000888301-mRNA-1"/>
    </source>
</evidence>
<keyword evidence="1" id="KW-1185">Reference proteome</keyword>
<dbReference type="WBParaSite" id="PEQ_0000888301-mRNA-1">
    <property type="protein sequence ID" value="PEQ_0000888301-mRNA-1"/>
    <property type="gene ID" value="PEQ_0000888301"/>
</dbReference>
<protein>
    <submittedName>
        <fullName evidence="2">Uncharacterized protein</fullName>
    </submittedName>
</protein>
<reference evidence="2" key="1">
    <citation type="submission" date="2022-11" db="UniProtKB">
        <authorList>
            <consortium name="WormBaseParasite"/>
        </authorList>
    </citation>
    <scope>IDENTIFICATION</scope>
</reference>
<dbReference type="AlphaFoldDB" id="A0A914RRD6"/>
<proteinExistence type="predicted"/>
<organism evidence="1 2">
    <name type="scientific">Parascaris equorum</name>
    <name type="common">Equine roundworm</name>
    <dbReference type="NCBI Taxonomy" id="6256"/>
    <lineage>
        <taxon>Eukaryota</taxon>
        <taxon>Metazoa</taxon>
        <taxon>Ecdysozoa</taxon>
        <taxon>Nematoda</taxon>
        <taxon>Chromadorea</taxon>
        <taxon>Rhabditida</taxon>
        <taxon>Spirurina</taxon>
        <taxon>Ascaridomorpha</taxon>
        <taxon>Ascaridoidea</taxon>
        <taxon>Ascarididae</taxon>
        <taxon>Parascaris</taxon>
    </lineage>
</organism>
<dbReference type="Proteomes" id="UP000887564">
    <property type="component" value="Unplaced"/>
</dbReference>
<evidence type="ECO:0000313" key="1">
    <source>
        <dbReference type="Proteomes" id="UP000887564"/>
    </source>
</evidence>